<comment type="caution">
    <text evidence="2">The sequence shown here is derived from an EMBL/GenBank/DDBJ whole genome shotgun (WGS) entry which is preliminary data.</text>
</comment>
<dbReference type="EMBL" id="JAGGMS010000001">
    <property type="protein sequence ID" value="MBP2186237.1"/>
    <property type="molecule type" value="Genomic_DNA"/>
</dbReference>
<name>A0ABS4Q3H6_9PSEU</name>
<evidence type="ECO:0000313" key="3">
    <source>
        <dbReference type="Proteomes" id="UP000741013"/>
    </source>
</evidence>
<accession>A0ABS4Q3H6</accession>
<reference evidence="2 3" key="1">
    <citation type="submission" date="2021-03" db="EMBL/GenBank/DDBJ databases">
        <title>Sequencing the genomes of 1000 actinobacteria strains.</title>
        <authorList>
            <person name="Klenk H.-P."/>
        </authorList>
    </citation>
    <scope>NUCLEOTIDE SEQUENCE [LARGE SCALE GENOMIC DNA]</scope>
    <source>
        <strain evidence="2 3">DSM 45510</strain>
    </source>
</reference>
<feature type="coiled-coil region" evidence="1">
    <location>
        <begin position="10"/>
        <end position="37"/>
    </location>
</feature>
<dbReference type="Gene3D" id="3.30.1310.10">
    <property type="entry name" value="Nucleoid-associated protein YbaB-like domain"/>
    <property type="match status" value="1"/>
</dbReference>
<proteinExistence type="predicted"/>
<dbReference type="InterPro" id="IPR004401">
    <property type="entry name" value="YbaB/EbfC"/>
</dbReference>
<gene>
    <name evidence="2" type="ORF">JOM49_007763</name>
</gene>
<evidence type="ECO:0000313" key="2">
    <source>
        <dbReference type="EMBL" id="MBP2186237.1"/>
    </source>
</evidence>
<keyword evidence="3" id="KW-1185">Reference proteome</keyword>
<dbReference type="InterPro" id="IPR036894">
    <property type="entry name" value="YbaB-like_sf"/>
</dbReference>
<organism evidence="2 3">
    <name type="scientific">Amycolatopsis magusensis</name>
    <dbReference type="NCBI Taxonomy" id="882444"/>
    <lineage>
        <taxon>Bacteria</taxon>
        <taxon>Bacillati</taxon>
        <taxon>Actinomycetota</taxon>
        <taxon>Actinomycetes</taxon>
        <taxon>Pseudonocardiales</taxon>
        <taxon>Pseudonocardiaceae</taxon>
        <taxon>Amycolatopsis</taxon>
    </lineage>
</organism>
<dbReference type="SUPFAM" id="SSF82607">
    <property type="entry name" value="YbaB-like"/>
    <property type="match status" value="1"/>
</dbReference>
<keyword evidence="1" id="KW-0175">Coiled coil</keyword>
<dbReference type="Pfam" id="PF02575">
    <property type="entry name" value="YbaB_DNA_bd"/>
    <property type="match status" value="1"/>
</dbReference>
<evidence type="ECO:0000256" key="1">
    <source>
        <dbReference type="SAM" id="Coils"/>
    </source>
</evidence>
<dbReference type="RefSeq" id="WP_209669169.1">
    <property type="nucleotide sequence ID" value="NZ_JAGGMS010000001.1"/>
</dbReference>
<dbReference type="GO" id="GO:0003677">
    <property type="term" value="F:DNA binding"/>
    <property type="evidence" value="ECO:0007669"/>
    <property type="project" value="UniProtKB-KW"/>
</dbReference>
<keyword evidence="2" id="KW-0238">DNA-binding</keyword>
<sequence length="110" mass="12082">MSDPYQVPDMNALLEEVRAQTEQVQRIQKSVEKMEVKGYSRGHEVVATLRGDGRFTDISIDPETVRRFPARELGEIVLEAVNNGLTKLGEASRAKFAPVIDAAGAGTPQQ</sequence>
<protein>
    <submittedName>
        <fullName evidence="2">DNA-binding protein YbaB</fullName>
    </submittedName>
</protein>
<dbReference type="Proteomes" id="UP000741013">
    <property type="component" value="Unassembled WGS sequence"/>
</dbReference>